<keyword evidence="3" id="KW-0238">DNA-binding</keyword>
<dbReference type="GO" id="GO:0003700">
    <property type="term" value="F:DNA-binding transcription factor activity"/>
    <property type="evidence" value="ECO:0007669"/>
    <property type="project" value="InterPro"/>
</dbReference>
<organism evidence="6 9">
    <name type="scientific">Thalassospira lucentensis</name>
    <dbReference type="NCBI Taxonomy" id="168935"/>
    <lineage>
        <taxon>Bacteria</taxon>
        <taxon>Pseudomonadati</taxon>
        <taxon>Pseudomonadota</taxon>
        <taxon>Alphaproteobacteria</taxon>
        <taxon>Rhodospirillales</taxon>
        <taxon>Thalassospiraceae</taxon>
        <taxon>Thalassospira</taxon>
    </lineage>
</organism>
<dbReference type="Pfam" id="PF03466">
    <property type="entry name" value="LysR_substrate"/>
    <property type="match status" value="1"/>
</dbReference>
<evidence type="ECO:0000313" key="7">
    <source>
        <dbReference type="EMBL" id="HCW67982.1"/>
    </source>
</evidence>
<comment type="caution">
    <text evidence="6">The sequence shown here is derived from an EMBL/GenBank/DDBJ whole genome shotgun (WGS) entry which is preliminary data.</text>
</comment>
<keyword evidence="4" id="KW-0804">Transcription</keyword>
<accession>A0A358I034</accession>
<comment type="similarity">
    <text evidence="1">Belongs to the LysR transcriptional regulatory family.</text>
</comment>
<evidence type="ECO:0000259" key="5">
    <source>
        <dbReference type="PROSITE" id="PS50931"/>
    </source>
</evidence>
<dbReference type="GO" id="GO:0006351">
    <property type="term" value="P:DNA-templated transcription"/>
    <property type="evidence" value="ECO:0007669"/>
    <property type="project" value="TreeGrafter"/>
</dbReference>
<dbReference type="PANTHER" id="PTHR30537:SF1">
    <property type="entry name" value="HTH-TYPE TRANSCRIPTIONAL REGULATOR PGRR"/>
    <property type="match status" value="1"/>
</dbReference>
<dbReference type="EMBL" id="DPOP01000097">
    <property type="protein sequence ID" value="HCW67982.1"/>
    <property type="molecule type" value="Genomic_DNA"/>
</dbReference>
<dbReference type="SUPFAM" id="SSF46785">
    <property type="entry name" value="Winged helix' DNA-binding domain"/>
    <property type="match status" value="1"/>
</dbReference>
<sequence>MSGIDRAEFADLRLFLAIVRRQSFKAAAIEFGLSPSAASHAIRRLESRLGVKLINRTTRAIVATELGQDLATKLAEGFDKLDEALQTLDAPGAASFGEVRINAFSDAAHLLIAPALPEFAKTFPDVSLSIVVENRPIDIVAEGYDAGIRYGHLVPEDMVAVALSGPQRWVVAGSPDYLVKRGKPDTPKDLRNHTCLQLLLGDNSPFPWELGTGPDQKSYRVPGHITIQDTATTISATKAGLGLAYLLESRIAEELANGQLEIVLEDYASSDDPFHMYYSSRHNNHPGLRGLINIIRKQNGLSRI</sequence>
<dbReference type="EMBL" id="DOOG01000181">
    <property type="protein sequence ID" value="HBV00749.1"/>
    <property type="molecule type" value="Genomic_DNA"/>
</dbReference>
<dbReference type="SUPFAM" id="SSF53850">
    <property type="entry name" value="Periplasmic binding protein-like II"/>
    <property type="match status" value="1"/>
</dbReference>
<dbReference type="InterPro" id="IPR000847">
    <property type="entry name" value="LysR_HTH_N"/>
</dbReference>
<dbReference type="InterPro" id="IPR036390">
    <property type="entry name" value="WH_DNA-bd_sf"/>
</dbReference>
<proteinExistence type="inferred from homology"/>
<protein>
    <submittedName>
        <fullName evidence="6">LysR family transcriptional regulator</fullName>
    </submittedName>
</protein>
<name>A0A358I034_9PROT</name>
<evidence type="ECO:0000313" key="6">
    <source>
        <dbReference type="EMBL" id="HBV00749.1"/>
    </source>
</evidence>
<dbReference type="RefSeq" id="WP_277277704.1">
    <property type="nucleotide sequence ID" value="NZ_DOOG01000181.1"/>
</dbReference>
<dbReference type="Gene3D" id="3.40.190.290">
    <property type="match status" value="1"/>
</dbReference>
<dbReference type="GO" id="GO:0043565">
    <property type="term" value="F:sequence-specific DNA binding"/>
    <property type="evidence" value="ECO:0007669"/>
    <property type="project" value="TreeGrafter"/>
</dbReference>
<evidence type="ECO:0000256" key="3">
    <source>
        <dbReference type="ARBA" id="ARBA00023125"/>
    </source>
</evidence>
<dbReference type="InterPro" id="IPR058163">
    <property type="entry name" value="LysR-type_TF_proteobact-type"/>
</dbReference>
<dbReference type="Pfam" id="PF00126">
    <property type="entry name" value="HTH_1"/>
    <property type="match status" value="1"/>
</dbReference>
<evidence type="ECO:0000256" key="4">
    <source>
        <dbReference type="ARBA" id="ARBA00023163"/>
    </source>
</evidence>
<dbReference type="InterPro" id="IPR036388">
    <property type="entry name" value="WH-like_DNA-bd_sf"/>
</dbReference>
<gene>
    <name evidence="6" type="ORF">DEF21_23005</name>
    <name evidence="7" type="ORF">DHR80_12445</name>
</gene>
<dbReference type="Proteomes" id="UP000264179">
    <property type="component" value="Unassembled WGS sequence"/>
</dbReference>
<dbReference type="AlphaFoldDB" id="A0A358I034"/>
<dbReference type="InterPro" id="IPR005119">
    <property type="entry name" value="LysR_subst-bd"/>
</dbReference>
<dbReference type="PANTHER" id="PTHR30537">
    <property type="entry name" value="HTH-TYPE TRANSCRIPTIONAL REGULATOR"/>
    <property type="match status" value="1"/>
</dbReference>
<keyword evidence="2" id="KW-0805">Transcription regulation</keyword>
<evidence type="ECO:0000313" key="8">
    <source>
        <dbReference type="Proteomes" id="UP000264179"/>
    </source>
</evidence>
<evidence type="ECO:0000256" key="1">
    <source>
        <dbReference type="ARBA" id="ARBA00009437"/>
    </source>
</evidence>
<dbReference type="FunFam" id="1.10.10.10:FF:000001">
    <property type="entry name" value="LysR family transcriptional regulator"/>
    <property type="match status" value="1"/>
</dbReference>
<evidence type="ECO:0000313" key="9">
    <source>
        <dbReference type="Proteomes" id="UP000264753"/>
    </source>
</evidence>
<reference evidence="8 9" key="1">
    <citation type="journal article" date="2018" name="Nat. Biotechnol.">
        <title>A standardized bacterial taxonomy based on genome phylogeny substantially revises the tree of life.</title>
        <authorList>
            <person name="Parks D.H."/>
            <person name="Chuvochina M."/>
            <person name="Waite D.W."/>
            <person name="Rinke C."/>
            <person name="Skarshewski A."/>
            <person name="Chaumeil P.A."/>
            <person name="Hugenholtz P."/>
        </authorList>
    </citation>
    <scope>NUCLEOTIDE SEQUENCE [LARGE SCALE GENOMIC DNA]</scope>
    <source>
        <strain evidence="6">UBA8707</strain>
        <strain evidence="7">UBA9881</strain>
    </source>
</reference>
<dbReference type="PROSITE" id="PS50931">
    <property type="entry name" value="HTH_LYSR"/>
    <property type="match status" value="1"/>
</dbReference>
<dbReference type="Proteomes" id="UP000264753">
    <property type="component" value="Unassembled WGS sequence"/>
</dbReference>
<feature type="domain" description="HTH lysR-type" evidence="5">
    <location>
        <begin position="8"/>
        <end position="64"/>
    </location>
</feature>
<evidence type="ECO:0000256" key="2">
    <source>
        <dbReference type="ARBA" id="ARBA00023015"/>
    </source>
</evidence>
<dbReference type="Gene3D" id="1.10.10.10">
    <property type="entry name" value="Winged helix-like DNA-binding domain superfamily/Winged helix DNA-binding domain"/>
    <property type="match status" value="1"/>
</dbReference>